<keyword evidence="4" id="KW-1185">Reference proteome</keyword>
<feature type="domain" description="Activator of Hsp90 ATPase homologue 1/2-like C-terminal" evidence="2">
    <location>
        <begin position="23"/>
        <end position="159"/>
    </location>
</feature>
<comment type="caution">
    <text evidence="3">The sequence shown here is derived from an EMBL/GenBank/DDBJ whole genome shotgun (WGS) entry which is preliminary data.</text>
</comment>
<dbReference type="SUPFAM" id="SSF55961">
    <property type="entry name" value="Bet v1-like"/>
    <property type="match status" value="1"/>
</dbReference>
<dbReference type="Gene3D" id="3.30.530.20">
    <property type="match status" value="1"/>
</dbReference>
<dbReference type="InterPro" id="IPR013538">
    <property type="entry name" value="ASHA1/2-like_C"/>
</dbReference>
<proteinExistence type="inferred from homology"/>
<evidence type="ECO:0000256" key="1">
    <source>
        <dbReference type="ARBA" id="ARBA00006817"/>
    </source>
</evidence>
<dbReference type="RefSeq" id="WP_344133542.1">
    <property type="nucleotide sequence ID" value="NZ_BAAARA010000010.1"/>
</dbReference>
<name>A0ABN3GKM6_9PSEU</name>
<reference evidence="3 4" key="1">
    <citation type="journal article" date="2019" name="Int. J. Syst. Evol. Microbiol.">
        <title>The Global Catalogue of Microorganisms (GCM) 10K type strain sequencing project: providing services to taxonomists for standard genome sequencing and annotation.</title>
        <authorList>
            <consortium name="The Broad Institute Genomics Platform"/>
            <consortium name="The Broad Institute Genome Sequencing Center for Infectious Disease"/>
            <person name="Wu L."/>
            <person name="Ma J."/>
        </authorList>
    </citation>
    <scope>NUCLEOTIDE SEQUENCE [LARGE SCALE GENOMIC DNA]</scope>
    <source>
        <strain evidence="3 4">JCM 16221</strain>
    </source>
</reference>
<protein>
    <submittedName>
        <fullName evidence="3">SRPBCC domain-containing protein</fullName>
    </submittedName>
</protein>
<accession>A0ABN3GKM6</accession>
<evidence type="ECO:0000313" key="4">
    <source>
        <dbReference type="Proteomes" id="UP001501218"/>
    </source>
</evidence>
<dbReference type="CDD" id="cd07814">
    <property type="entry name" value="SRPBCC_CalC_Aha1-like"/>
    <property type="match status" value="1"/>
</dbReference>
<dbReference type="Proteomes" id="UP001501218">
    <property type="component" value="Unassembled WGS sequence"/>
</dbReference>
<sequence length="161" mass="18029">MAVIRVDEDPEELTLSLTAEYAAPVARVWNVWADPRLLERWWGPPDHPVTFDRYEFFTSGECRYHLTGPDGAVAYGWWRICVVDEPRRLEFEDGFADADGNPDAAIDSSHHKVTFEPRGEASRMVLLSTFASVEQQEQYAAMGVIDGISAAIGRIDALVAE</sequence>
<evidence type="ECO:0000259" key="2">
    <source>
        <dbReference type="Pfam" id="PF08327"/>
    </source>
</evidence>
<gene>
    <name evidence="3" type="ORF">GCM10009854_35270</name>
</gene>
<dbReference type="Pfam" id="PF08327">
    <property type="entry name" value="AHSA1"/>
    <property type="match status" value="1"/>
</dbReference>
<comment type="similarity">
    <text evidence="1">Belongs to the AHA1 family.</text>
</comment>
<dbReference type="EMBL" id="BAAARA010000010">
    <property type="protein sequence ID" value="GAA2354156.1"/>
    <property type="molecule type" value="Genomic_DNA"/>
</dbReference>
<evidence type="ECO:0000313" key="3">
    <source>
        <dbReference type="EMBL" id="GAA2354156.1"/>
    </source>
</evidence>
<organism evidence="3 4">
    <name type="scientific">Saccharopolyspora halophila</name>
    <dbReference type="NCBI Taxonomy" id="405551"/>
    <lineage>
        <taxon>Bacteria</taxon>
        <taxon>Bacillati</taxon>
        <taxon>Actinomycetota</taxon>
        <taxon>Actinomycetes</taxon>
        <taxon>Pseudonocardiales</taxon>
        <taxon>Pseudonocardiaceae</taxon>
        <taxon>Saccharopolyspora</taxon>
    </lineage>
</organism>
<dbReference type="InterPro" id="IPR023393">
    <property type="entry name" value="START-like_dom_sf"/>
</dbReference>